<dbReference type="InterPro" id="IPR008201">
    <property type="entry name" value="HepT-like"/>
</dbReference>
<protein>
    <recommendedName>
        <fullName evidence="9">DUF86 domain-containing protein</fullName>
    </recommendedName>
</protein>
<dbReference type="InterPro" id="IPR051813">
    <property type="entry name" value="HepT_RNase_toxin"/>
</dbReference>
<evidence type="ECO:0000256" key="5">
    <source>
        <dbReference type="ARBA" id="ARBA00022801"/>
    </source>
</evidence>
<evidence type="ECO:0000256" key="4">
    <source>
        <dbReference type="ARBA" id="ARBA00022741"/>
    </source>
</evidence>
<name>A0A1F5Z932_9BACT</name>
<evidence type="ECO:0000256" key="6">
    <source>
        <dbReference type="ARBA" id="ARBA00024207"/>
    </source>
</evidence>
<dbReference type="GO" id="GO:0110001">
    <property type="term" value="C:toxin-antitoxin complex"/>
    <property type="evidence" value="ECO:0007669"/>
    <property type="project" value="InterPro"/>
</dbReference>
<dbReference type="PANTHER" id="PTHR34139">
    <property type="entry name" value="UPF0331 PROTEIN MJ0127"/>
    <property type="match status" value="1"/>
</dbReference>
<accession>A0A1F5Z932</accession>
<dbReference type="GO" id="GO:0004540">
    <property type="term" value="F:RNA nuclease activity"/>
    <property type="evidence" value="ECO:0007669"/>
    <property type="project" value="InterPro"/>
</dbReference>
<dbReference type="GO" id="GO:0000166">
    <property type="term" value="F:nucleotide binding"/>
    <property type="evidence" value="ECO:0007669"/>
    <property type="project" value="UniProtKB-KW"/>
</dbReference>
<dbReference type="InterPro" id="IPR037038">
    <property type="entry name" value="HepT-like_sf"/>
</dbReference>
<comment type="caution">
    <text evidence="7">The sequence shown here is derived from an EMBL/GenBank/DDBJ whole genome shotgun (WGS) entry which is preliminary data.</text>
</comment>
<dbReference type="Pfam" id="PF01934">
    <property type="entry name" value="HepT-like"/>
    <property type="match status" value="1"/>
</dbReference>
<dbReference type="GO" id="GO:0016787">
    <property type="term" value="F:hydrolase activity"/>
    <property type="evidence" value="ECO:0007669"/>
    <property type="project" value="UniProtKB-KW"/>
</dbReference>
<comment type="similarity">
    <text evidence="6">Belongs to the HepT RNase toxin family.</text>
</comment>
<organism evidence="7 8">
    <name type="scientific">Candidatus Gottesmanbacteria bacterium RBG_16_43_7</name>
    <dbReference type="NCBI Taxonomy" id="1798373"/>
    <lineage>
        <taxon>Bacteria</taxon>
        <taxon>Candidatus Gottesmaniibacteriota</taxon>
    </lineage>
</organism>
<keyword evidence="1" id="KW-0597">Phosphoprotein</keyword>
<gene>
    <name evidence="7" type="ORF">A2154_05300</name>
</gene>
<evidence type="ECO:0000313" key="8">
    <source>
        <dbReference type="Proteomes" id="UP000176854"/>
    </source>
</evidence>
<reference evidence="7 8" key="1">
    <citation type="journal article" date="2016" name="Nat. Commun.">
        <title>Thousands of microbial genomes shed light on interconnected biogeochemical processes in an aquifer system.</title>
        <authorList>
            <person name="Anantharaman K."/>
            <person name="Brown C.T."/>
            <person name="Hug L.A."/>
            <person name="Sharon I."/>
            <person name="Castelle C.J."/>
            <person name="Probst A.J."/>
            <person name="Thomas B.C."/>
            <person name="Singh A."/>
            <person name="Wilkins M.J."/>
            <person name="Karaoz U."/>
            <person name="Brodie E.L."/>
            <person name="Williams K.H."/>
            <person name="Hubbard S.S."/>
            <person name="Banfield J.F."/>
        </authorList>
    </citation>
    <scope>NUCLEOTIDE SEQUENCE [LARGE SCALE GENOMIC DNA]</scope>
</reference>
<keyword evidence="2" id="KW-1277">Toxin-antitoxin system</keyword>
<proteinExistence type="inferred from homology"/>
<evidence type="ECO:0000313" key="7">
    <source>
        <dbReference type="EMBL" id="OGG08978.1"/>
    </source>
</evidence>
<dbReference type="Gene3D" id="1.20.120.580">
    <property type="entry name" value="bsu32300-like"/>
    <property type="match status" value="1"/>
</dbReference>
<dbReference type="AlphaFoldDB" id="A0A1F5Z932"/>
<evidence type="ECO:0000256" key="1">
    <source>
        <dbReference type="ARBA" id="ARBA00022553"/>
    </source>
</evidence>
<keyword evidence="3" id="KW-0540">Nuclease</keyword>
<evidence type="ECO:0000256" key="2">
    <source>
        <dbReference type="ARBA" id="ARBA00022649"/>
    </source>
</evidence>
<evidence type="ECO:0000256" key="3">
    <source>
        <dbReference type="ARBA" id="ARBA00022722"/>
    </source>
</evidence>
<dbReference type="PANTHER" id="PTHR34139:SF1">
    <property type="entry name" value="RNASE MJ1380-RELATED"/>
    <property type="match status" value="1"/>
</dbReference>
<evidence type="ECO:0008006" key="9">
    <source>
        <dbReference type="Google" id="ProtNLM"/>
    </source>
</evidence>
<sequence length="114" mass="13485">MEKSNKIYLEDIIQAIKLILEDYVYGISFEKFNKDKKTQDAVIRQIAIIGEVMGKLDKDFIENHPELPGKEAISMRNVLVHDYDWVDTEEVWRTIERDLPKLKQTVETILKEEF</sequence>
<dbReference type="EMBL" id="MFJC01000033">
    <property type="protein sequence ID" value="OGG08978.1"/>
    <property type="molecule type" value="Genomic_DNA"/>
</dbReference>
<dbReference type="Proteomes" id="UP000176854">
    <property type="component" value="Unassembled WGS sequence"/>
</dbReference>
<keyword evidence="4" id="KW-0547">Nucleotide-binding</keyword>
<dbReference type="STRING" id="1798373.A2154_05300"/>
<keyword evidence="5" id="KW-0378">Hydrolase</keyword>